<keyword evidence="2" id="KW-1185">Reference proteome</keyword>
<evidence type="ECO:0000313" key="2">
    <source>
        <dbReference type="Proteomes" id="UP000481153"/>
    </source>
</evidence>
<comment type="caution">
    <text evidence="1">The sequence shown here is derived from an EMBL/GenBank/DDBJ whole genome shotgun (WGS) entry which is preliminary data.</text>
</comment>
<evidence type="ECO:0008006" key="3">
    <source>
        <dbReference type="Google" id="ProtNLM"/>
    </source>
</evidence>
<dbReference type="Gene3D" id="3.20.20.150">
    <property type="entry name" value="Divalent-metal-dependent TIM barrel enzymes"/>
    <property type="match status" value="1"/>
</dbReference>
<sequence>MHGLKREVARKSLSFLAPQWGSADLARDEFIKRVKDAGFDGIEMSLPLDVRERDSWIQAIRGADLKLVTQQWETALHPNFTDHKKNLEIYLRNATSASPLLVNTHTGKDFFTFEQNCELIQLTQDIIAETGIRIVHEIHRSRFSGHPMLFLPYLNHFPNIELNADLSHWCVVCESLLEDQEEMLTQQVFPRVRHIHARVGHSQAPQVTDFRAPEHLDALTQHLKWWDAIVDLGHVETITPEFGPTPYTPTLPYTDQIVSDPWELNVAMLHLLRSRYLQQ</sequence>
<gene>
    <name evidence="1" type="ORF">Ae201684_001899</name>
</gene>
<evidence type="ECO:0000313" key="1">
    <source>
        <dbReference type="EMBL" id="KAF0743428.1"/>
    </source>
</evidence>
<dbReference type="SUPFAM" id="SSF51658">
    <property type="entry name" value="Xylose isomerase-like"/>
    <property type="match status" value="1"/>
</dbReference>
<accession>A0A6G0XS57</accession>
<proteinExistence type="predicted"/>
<name>A0A6G0XS57_9STRA</name>
<dbReference type="AlphaFoldDB" id="A0A6G0XS57"/>
<reference evidence="1 2" key="1">
    <citation type="submission" date="2019-07" db="EMBL/GenBank/DDBJ databases">
        <title>Genomics analysis of Aphanomyces spp. identifies a new class of oomycete effector associated with host adaptation.</title>
        <authorList>
            <person name="Gaulin E."/>
        </authorList>
    </citation>
    <scope>NUCLEOTIDE SEQUENCE [LARGE SCALE GENOMIC DNA]</scope>
    <source>
        <strain evidence="1 2">ATCC 201684</strain>
    </source>
</reference>
<dbReference type="EMBL" id="VJMJ01000017">
    <property type="protein sequence ID" value="KAF0743428.1"/>
    <property type="molecule type" value="Genomic_DNA"/>
</dbReference>
<dbReference type="VEuPathDB" id="FungiDB:AeMF1_021688"/>
<organism evidence="1 2">
    <name type="scientific">Aphanomyces euteiches</name>
    <dbReference type="NCBI Taxonomy" id="100861"/>
    <lineage>
        <taxon>Eukaryota</taxon>
        <taxon>Sar</taxon>
        <taxon>Stramenopiles</taxon>
        <taxon>Oomycota</taxon>
        <taxon>Saprolegniomycetes</taxon>
        <taxon>Saprolegniales</taxon>
        <taxon>Verrucalvaceae</taxon>
        <taxon>Aphanomyces</taxon>
    </lineage>
</organism>
<protein>
    <recommendedName>
        <fullName evidence="3">Xylose isomerase-like TIM barrel domain-containing protein</fullName>
    </recommendedName>
</protein>
<dbReference type="Proteomes" id="UP000481153">
    <property type="component" value="Unassembled WGS sequence"/>
</dbReference>
<dbReference type="InterPro" id="IPR036237">
    <property type="entry name" value="Xyl_isomerase-like_sf"/>
</dbReference>